<keyword evidence="9" id="KW-1185">Reference proteome</keyword>
<dbReference type="InterPro" id="IPR018902">
    <property type="entry name" value="CMI2A-C-like_dom"/>
</dbReference>
<evidence type="ECO:0000256" key="3">
    <source>
        <dbReference type="ARBA" id="ARBA00023212"/>
    </source>
</evidence>
<dbReference type="PANTHER" id="PTHR34924:SF1">
    <property type="entry name" value="PROTEIN FAM166C"/>
    <property type="match status" value="1"/>
</dbReference>
<keyword evidence="4" id="KW-0966">Cell projection</keyword>
<evidence type="ECO:0000313" key="9">
    <source>
        <dbReference type="Proteomes" id="UP001642540"/>
    </source>
</evidence>
<accession>A0ABP1QQ49</accession>
<reference evidence="8 9" key="1">
    <citation type="submission" date="2024-08" db="EMBL/GenBank/DDBJ databases">
        <authorList>
            <person name="Cucini C."/>
            <person name="Frati F."/>
        </authorList>
    </citation>
    <scope>NUCLEOTIDE SEQUENCE [LARGE SCALE GENOMIC DNA]</scope>
</reference>
<dbReference type="InterPro" id="IPR052329">
    <property type="entry name" value="CIMIP2C"/>
</dbReference>
<evidence type="ECO:0000259" key="7">
    <source>
        <dbReference type="Pfam" id="PF10629"/>
    </source>
</evidence>
<comment type="subcellular location">
    <subcellularLocation>
        <location evidence="1">Cytoplasm</location>
        <location evidence="1">Cytoskeleton</location>
        <location evidence="1">Cilium axoneme</location>
    </subcellularLocation>
</comment>
<keyword evidence="2" id="KW-0963">Cytoplasm</keyword>
<evidence type="ECO:0000256" key="5">
    <source>
        <dbReference type="ARBA" id="ARBA00035661"/>
    </source>
</evidence>
<proteinExistence type="inferred from homology"/>
<keyword evidence="3" id="KW-0206">Cytoskeleton</keyword>
<evidence type="ECO:0000313" key="8">
    <source>
        <dbReference type="EMBL" id="CAL8110096.1"/>
    </source>
</evidence>
<dbReference type="PANTHER" id="PTHR34924">
    <property type="entry name" value="UPF0573 PROTEIN C2ORF70"/>
    <property type="match status" value="1"/>
</dbReference>
<dbReference type="EMBL" id="CAXLJM020000043">
    <property type="protein sequence ID" value="CAL8110096.1"/>
    <property type="molecule type" value="Genomic_DNA"/>
</dbReference>
<dbReference type="Pfam" id="PF10629">
    <property type="entry name" value="CMI2B-like"/>
    <property type="match status" value="1"/>
</dbReference>
<gene>
    <name evidence="8" type="ORF">ODALV1_LOCUS13973</name>
</gene>
<protein>
    <recommendedName>
        <fullName evidence="6">Ciliary microtubule inner protein 2C</fullName>
    </recommendedName>
</protein>
<evidence type="ECO:0000256" key="6">
    <source>
        <dbReference type="ARBA" id="ARBA00041160"/>
    </source>
</evidence>
<comment type="similarity">
    <text evidence="5">Belongs to the CIMIP2 family.</text>
</comment>
<name>A0ABP1QQ49_9HEXA</name>
<organism evidence="8 9">
    <name type="scientific">Orchesella dallaii</name>
    <dbReference type="NCBI Taxonomy" id="48710"/>
    <lineage>
        <taxon>Eukaryota</taxon>
        <taxon>Metazoa</taxon>
        <taxon>Ecdysozoa</taxon>
        <taxon>Arthropoda</taxon>
        <taxon>Hexapoda</taxon>
        <taxon>Collembola</taxon>
        <taxon>Entomobryomorpha</taxon>
        <taxon>Entomobryoidea</taxon>
        <taxon>Orchesellidae</taxon>
        <taxon>Orchesellinae</taxon>
        <taxon>Orchesella</taxon>
    </lineage>
</organism>
<sequence>MKGREKQCGESKLLFLFTTKNHLKTMSCNACFPQLSYNTSPASTAPINLLRTGKDVLPYRQGVVVTTYMGDYIPPVLMPGYQGHLPGVSTACGNTYGGATQKHFRNFRQELLGRQIRPKFAYGRFPCDFTPFPDCAVAQRAIITKKLSETPNVRSPGVDFNRRLELLKFYYRSQNYRDYYLDKTDKVLNDPFFYVGTPWPVRCPVDERTFKIRRSQDACNKPGFLGPRSYCGAMPCIERNGYLQPFTVPKLPRPPFQCDAVKPKNEDDWEVLLV</sequence>
<evidence type="ECO:0000256" key="2">
    <source>
        <dbReference type="ARBA" id="ARBA00022490"/>
    </source>
</evidence>
<feature type="domain" description="Ciliary microtubule inner protein 2A-C-like" evidence="7">
    <location>
        <begin position="74"/>
        <end position="139"/>
    </location>
</feature>
<evidence type="ECO:0000256" key="1">
    <source>
        <dbReference type="ARBA" id="ARBA00004430"/>
    </source>
</evidence>
<evidence type="ECO:0000256" key="4">
    <source>
        <dbReference type="ARBA" id="ARBA00023273"/>
    </source>
</evidence>
<comment type="caution">
    <text evidence="8">The sequence shown here is derived from an EMBL/GenBank/DDBJ whole genome shotgun (WGS) entry which is preliminary data.</text>
</comment>
<dbReference type="Proteomes" id="UP001642540">
    <property type="component" value="Unassembled WGS sequence"/>
</dbReference>